<dbReference type="STRING" id="1300342.I596_1396"/>
<protein>
    <recommendedName>
        <fullName evidence="4">CopL family metal-binding regulatory protein</fullName>
    </recommendedName>
</protein>
<dbReference type="AlphaFoldDB" id="A0A160DTB3"/>
<reference evidence="2 3" key="1">
    <citation type="submission" date="2016-04" db="EMBL/GenBank/DDBJ databases">
        <title>Complete genome sequence of Dokdonella koreensis DS-123T.</title>
        <authorList>
            <person name="Kim J.F."/>
            <person name="Lee H."/>
            <person name="Kwak M.-J."/>
        </authorList>
    </citation>
    <scope>NUCLEOTIDE SEQUENCE [LARGE SCALE GENOMIC DNA]</scope>
    <source>
        <strain evidence="2 3">DS-123</strain>
    </source>
</reference>
<accession>A0A160DTB3</accession>
<sequence length="120" mass="11912">MSVSAVLLRLLLAIALIANGVGVPVVPSAQAGPARDAQDLPCHGAAATPEAPGTATDRPAPDDPHGCCLSGPCACLHACPALPAALAAAPPLPPRVAGSALPGPDYRFEPADRLHRPPIA</sequence>
<feature type="compositionally biased region" description="Low complexity" evidence="1">
    <location>
        <begin position="44"/>
        <end position="56"/>
    </location>
</feature>
<organism evidence="2 3">
    <name type="scientific">Dokdonella koreensis DS-123</name>
    <dbReference type="NCBI Taxonomy" id="1300342"/>
    <lineage>
        <taxon>Bacteria</taxon>
        <taxon>Pseudomonadati</taxon>
        <taxon>Pseudomonadota</taxon>
        <taxon>Gammaproteobacteria</taxon>
        <taxon>Lysobacterales</taxon>
        <taxon>Rhodanobacteraceae</taxon>
        <taxon>Dokdonella</taxon>
    </lineage>
</organism>
<dbReference type="Proteomes" id="UP000076830">
    <property type="component" value="Chromosome"/>
</dbReference>
<evidence type="ECO:0008006" key="4">
    <source>
        <dbReference type="Google" id="ProtNLM"/>
    </source>
</evidence>
<keyword evidence="3" id="KW-1185">Reference proteome</keyword>
<evidence type="ECO:0000256" key="1">
    <source>
        <dbReference type="SAM" id="MobiDB-lite"/>
    </source>
</evidence>
<dbReference type="KEGG" id="dko:I596_1396"/>
<evidence type="ECO:0000313" key="2">
    <source>
        <dbReference type="EMBL" id="ANB17424.1"/>
    </source>
</evidence>
<name>A0A160DTB3_9GAMM</name>
<feature type="region of interest" description="Disordered" evidence="1">
    <location>
        <begin position="98"/>
        <end position="120"/>
    </location>
</feature>
<proteinExistence type="predicted"/>
<feature type="region of interest" description="Disordered" evidence="1">
    <location>
        <begin position="27"/>
        <end position="64"/>
    </location>
</feature>
<evidence type="ECO:0000313" key="3">
    <source>
        <dbReference type="Proteomes" id="UP000076830"/>
    </source>
</evidence>
<dbReference type="EMBL" id="CP015249">
    <property type="protein sequence ID" value="ANB17424.1"/>
    <property type="molecule type" value="Genomic_DNA"/>
</dbReference>
<feature type="compositionally biased region" description="Basic and acidic residues" evidence="1">
    <location>
        <begin position="106"/>
        <end position="120"/>
    </location>
</feature>
<gene>
    <name evidence="2" type="ORF">I596_1396</name>
</gene>